<evidence type="ECO:0000313" key="3">
    <source>
        <dbReference type="Proteomes" id="UP000266841"/>
    </source>
</evidence>
<dbReference type="AlphaFoldDB" id="K0RQF0"/>
<dbReference type="eggNOG" id="ENOG502TAV7">
    <property type="taxonomic scope" value="Eukaryota"/>
</dbReference>
<accession>K0RQF0</accession>
<protein>
    <submittedName>
        <fullName evidence="2">Uncharacterized protein</fullName>
    </submittedName>
</protein>
<organism evidence="2 3">
    <name type="scientific">Thalassiosira oceanica</name>
    <name type="common">Marine diatom</name>
    <dbReference type="NCBI Taxonomy" id="159749"/>
    <lineage>
        <taxon>Eukaryota</taxon>
        <taxon>Sar</taxon>
        <taxon>Stramenopiles</taxon>
        <taxon>Ochrophyta</taxon>
        <taxon>Bacillariophyta</taxon>
        <taxon>Coscinodiscophyceae</taxon>
        <taxon>Thalassiosirophycidae</taxon>
        <taxon>Thalassiosirales</taxon>
        <taxon>Thalassiosiraceae</taxon>
        <taxon>Thalassiosira</taxon>
    </lineage>
</organism>
<evidence type="ECO:0000256" key="1">
    <source>
        <dbReference type="SAM" id="MobiDB-lite"/>
    </source>
</evidence>
<feature type="compositionally biased region" description="Basic and acidic residues" evidence="1">
    <location>
        <begin position="125"/>
        <end position="139"/>
    </location>
</feature>
<reference evidence="2 3" key="1">
    <citation type="journal article" date="2012" name="Genome Biol.">
        <title>Genome and low-iron response of an oceanic diatom adapted to chronic iron limitation.</title>
        <authorList>
            <person name="Lommer M."/>
            <person name="Specht M."/>
            <person name="Roy A.S."/>
            <person name="Kraemer L."/>
            <person name="Andreson R."/>
            <person name="Gutowska M.A."/>
            <person name="Wolf J."/>
            <person name="Bergner S.V."/>
            <person name="Schilhabel M.B."/>
            <person name="Klostermeier U.C."/>
            <person name="Beiko R.G."/>
            <person name="Rosenstiel P."/>
            <person name="Hippler M."/>
            <person name="Laroche J."/>
        </authorList>
    </citation>
    <scope>NUCLEOTIDE SEQUENCE [LARGE SCALE GENOMIC DNA]</scope>
    <source>
        <strain evidence="2 3">CCMP1005</strain>
    </source>
</reference>
<name>K0RQF0_THAOC</name>
<comment type="caution">
    <text evidence="2">The sequence shown here is derived from an EMBL/GenBank/DDBJ whole genome shotgun (WGS) entry which is preliminary data.</text>
</comment>
<feature type="region of interest" description="Disordered" evidence="1">
    <location>
        <begin position="91"/>
        <end position="154"/>
    </location>
</feature>
<dbReference type="EMBL" id="AGNL01034366">
    <property type="protein sequence ID" value="EJK55295.1"/>
    <property type="molecule type" value="Genomic_DNA"/>
</dbReference>
<keyword evidence="3" id="KW-1185">Reference proteome</keyword>
<dbReference type="Proteomes" id="UP000266841">
    <property type="component" value="Unassembled WGS sequence"/>
</dbReference>
<evidence type="ECO:0000313" key="2">
    <source>
        <dbReference type="EMBL" id="EJK55295.1"/>
    </source>
</evidence>
<feature type="non-terminal residue" evidence="2">
    <location>
        <position position="1"/>
    </location>
</feature>
<gene>
    <name evidence="2" type="ORF">THAOC_24986</name>
</gene>
<proteinExistence type="predicted"/>
<sequence>LELGASALGVQRATIAPETLVDRFCGMQVLFGDSAAMWGMRCSAIGGVLAVAAGTSVPSQSRRLGGKRPPIPAKDGGMWVWVEHSHSGGWNGDGWKGDHWNGDSWEGDSWKGDDWAGDDNWAGDSHGDDNWSGDSHGDDNWSGDSHAVDDWVGDSHEDDYAGAVADPPKAVIIVDEPAYVEYGEC</sequence>